<gene>
    <name evidence="16" type="ORF">SAMN04487961_0243</name>
</gene>
<keyword evidence="10" id="KW-0574">Periplasm</keyword>
<evidence type="ECO:0000256" key="1">
    <source>
        <dbReference type="ARBA" id="ARBA00004418"/>
    </source>
</evidence>
<comment type="subcellular location">
    <subcellularLocation>
        <location evidence="2">Cell inner membrane</location>
        <topology evidence="2">Peripheral membrane protein</topology>
        <orientation evidence="2">Periplasmic side</orientation>
    </subcellularLocation>
    <subcellularLocation>
        <location evidence="1">Periplasm</location>
    </subcellularLocation>
</comment>
<evidence type="ECO:0000256" key="2">
    <source>
        <dbReference type="ARBA" id="ARBA00004587"/>
    </source>
</evidence>
<evidence type="ECO:0000313" key="16">
    <source>
        <dbReference type="EMBL" id="SFM43277.1"/>
    </source>
</evidence>
<evidence type="ECO:0000256" key="14">
    <source>
        <dbReference type="ARBA" id="ARBA00031031"/>
    </source>
</evidence>
<dbReference type="InterPro" id="IPR034657">
    <property type="entry name" value="AlgJ"/>
</dbReference>
<dbReference type="AlphaFoldDB" id="A0A1I4QTF7"/>
<evidence type="ECO:0000256" key="13">
    <source>
        <dbReference type="ARBA" id="ARBA00023315"/>
    </source>
</evidence>
<dbReference type="EMBL" id="FOUR01000001">
    <property type="protein sequence ID" value="SFM43277.1"/>
    <property type="molecule type" value="Genomic_DNA"/>
</dbReference>
<dbReference type="UniPathway" id="UPA00286"/>
<organism evidence="16 17">
    <name type="scientific">Marinobacter pelagius</name>
    <dbReference type="NCBI Taxonomy" id="379482"/>
    <lineage>
        <taxon>Bacteria</taxon>
        <taxon>Pseudomonadati</taxon>
        <taxon>Pseudomonadota</taxon>
        <taxon>Gammaproteobacteria</taxon>
        <taxon>Pseudomonadales</taxon>
        <taxon>Marinobacteraceae</taxon>
        <taxon>Marinobacter</taxon>
    </lineage>
</organism>
<dbReference type="CDD" id="cd14442">
    <property type="entry name" value="AlgJ_like"/>
    <property type="match status" value="1"/>
</dbReference>
<keyword evidence="7" id="KW-0997">Cell inner membrane</keyword>
<reference evidence="17" key="1">
    <citation type="submission" date="2016-10" db="EMBL/GenBank/DDBJ databases">
        <authorList>
            <person name="Varghese N."/>
            <person name="Submissions S."/>
        </authorList>
    </citation>
    <scope>NUCLEOTIDE SEQUENCE [LARGE SCALE GENOMIC DNA]</scope>
    <source>
        <strain evidence="17">CGMCC 1.6775</strain>
    </source>
</reference>
<evidence type="ECO:0000256" key="8">
    <source>
        <dbReference type="ARBA" id="ARBA00022679"/>
    </source>
</evidence>
<keyword evidence="13" id="KW-0012">Acyltransferase</keyword>
<evidence type="ECO:0000313" key="17">
    <source>
        <dbReference type="Proteomes" id="UP000199339"/>
    </source>
</evidence>
<evidence type="ECO:0000256" key="11">
    <source>
        <dbReference type="ARBA" id="ARBA00022841"/>
    </source>
</evidence>
<protein>
    <recommendedName>
        <fullName evidence="5">Probable alginate O-acetylase AlgJ</fullName>
    </recommendedName>
    <alternativeName>
        <fullName evidence="14">Alginate biosynthesis protein AlgJ</fullName>
    </alternativeName>
</protein>
<dbReference type="GO" id="GO:0016746">
    <property type="term" value="F:acyltransferase activity"/>
    <property type="evidence" value="ECO:0007669"/>
    <property type="project" value="UniProtKB-KW"/>
</dbReference>
<feature type="domain" description="AlgX/AlgJ SGNH hydrolase-like" evidence="15">
    <location>
        <begin position="81"/>
        <end position="348"/>
    </location>
</feature>
<keyword evidence="17" id="KW-1185">Reference proteome</keyword>
<evidence type="ECO:0000256" key="9">
    <source>
        <dbReference type="ARBA" id="ARBA00022729"/>
    </source>
</evidence>
<dbReference type="RefSeq" id="WP_091997724.1">
    <property type="nucleotide sequence ID" value="NZ_FOUR01000001.1"/>
</dbReference>
<proteinExistence type="inferred from homology"/>
<dbReference type="GO" id="GO:0042597">
    <property type="term" value="C:periplasmic space"/>
    <property type="evidence" value="ECO:0007669"/>
    <property type="project" value="UniProtKB-SubCell"/>
</dbReference>
<accession>A0A1I4QTF7</accession>
<evidence type="ECO:0000256" key="4">
    <source>
        <dbReference type="ARBA" id="ARBA00006038"/>
    </source>
</evidence>
<dbReference type="InterPro" id="IPR031811">
    <property type="entry name" value="ALGX/ALGJ_SGNH-like"/>
</dbReference>
<sequence>MTRTSKKLTAGLFIVTVLTLGGLSLRSLANYGGAEKLDPINGELARDLENHYDERFPVRDLGTNIWAAINYLVFDEGRPGVTIGRENWLFTDEELFPATDNSELIDTNLQRVVEVNRFLRARDIPLVVLVVPSKARIYTEKLGDTRPAPEMQALYPRFLERLESEGITGPDLLDELERAQVEGTQVFLRTDTHWSPAGADVFARHASGFIRHSLDEQPWGEQTFVTTLGEPIRHEGDLLNYLPLDPLFEHLAPRPDRFNKRETVKAKSDESATDLLFSEQQTDLVLVGTSYSANPLWDFPGALRRYLGKDLINLAEEGQGPFEPMTEYLQSEEFRTNRPSLVLWEFPERYLAQPIESEQALAWFGNTSHQLAAAINRNPSNPEEH</sequence>
<evidence type="ECO:0000256" key="10">
    <source>
        <dbReference type="ARBA" id="ARBA00022764"/>
    </source>
</evidence>
<keyword evidence="9" id="KW-0732">Signal</keyword>
<dbReference type="Proteomes" id="UP000199339">
    <property type="component" value="Unassembled WGS sequence"/>
</dbReference>
<comment type="pathway">
    <text evidence="3">Glycan biosynthesis; alginate biosynthesis.</text>
</comment>
<keyword evidence="11" id="KW-0016">Alginate biosynthesis</keyword>
<name>A0A1I4QTF7_9GAMM</name>
<comment type="similarity">
    <text evidence="4">Belongs to the AlgJ family.</text>
</comment>
<keyword evidence="12" id="KW-0472">Membrane</keyword>
<evidence type="ECO:0000256" key="12">
    <source>
        <dbReference type="ARBA" id="ARBA00023136"/>
    </source>
</evidence>
<dbReference type="GO" id="GO:0005886">
    <property type="term" value="C:plasma membrane"/>
    <property type="evidence" value="ECO:0007669"/>
    <property type="project" value="UniProtKB-SubCell"/>
</dbReference>
<dbReference type="Pfam" id="PF16822">
    <property type="entry name" value="ALGX"/>
    <property type="match status" value="1"/>
</dbReference>
<evidence type="ECO:0000256" key="3">
    <source>
        <dbReference type="ARBA" id="ARBA00005182"/>
    </source>
</evidence>
<evidence type="ECO:0000256" key="5">
    <source>
        <dbReference type="ARBA" id="ARBA00016086"/>
    </source>
</evidence>
<keyword evidence="6" id="KW-1003">Cell membrane</keyword>
<dbReference type="GO" id="GO:0042121">
    <property type="term" value="P:alginic acid biosynthetic process"/>
    <property type="evidence" value="ECO:0007669"/>
    <property type="project" value="UniProtKB-UniPathway"/>
</dbReference>
<evidence type="ECO:0000256" key="7">
    <source>
        <dbReference type="ARBA" id="ARBA00022519"/>
    </source>
</evidence>
<evidence type="ECO:0000256" key="6">
    <source>
        <dbReference type="ARBA" id="ARBA00022475"/>
    </source>
</evidence>
<keyword evidence="8 16" id="KW-0808">Transferase</keyword>
<evidence type="ECO:0000259" key="15">
    <source>
        <dbReference type="Pfam" id="PF16822"/>
    </source>
</evidence>
<dbReference type="OrthoDB" id="9760774at2"/>